<evidence type="ECO:0000259" key="9">
    <source>
        <dbReference type="PROSITE" id="PS50109"/>
    </source>
</evidence>
<evidence type="ECO:0000259" key="10">
    <source>
        <dbReference type="PROSITE" id="PS50885"/>
    </source>
</evidence>
<keyword evidence="8" id="KW-0812">Transmembrane</keyword>
<dbReference type="CDD" id="cd06225">
    <property type="entry name" value="HAMP"/>
    <property type="match status" value="1"/>
</dbReference>
<keyword evidence="8" id="KW-1133">Transmembrane helix</keyword>
<evidence type="ECO:0000256" key="3">
    <source>
        <dbReference type="ARBA" id="ARBA00012438"/>
    </source>
</evidence>
<dbReference type="EMBL" id="JBAKBA010000008">
    <property type="protein sequence ID" value="MEL0658550.1"/>
    <property type="molecule type" value="Genomic_DNA"/>
</dbReference>
<dbReference type="Gene3D" id="3.30.565.10">
    <property type="entry name" value="Histidine kinase-like ATPase, C-terminal domain"/>
    <property type="match status" value="1"/>
</dbReference>
<dbReference type="InterPro" id="IPR003660">
    <property type="entry name" value="HAMP_dom"/>
</dbReference>
<dbReference type="SUPFAM" id="SSF158472">
    <property type="entry name" value="HAMP domain-like"/>
    <property type="match status" value="1"/>
</dbReference>
<dbReference type="Proteomes" id="UP001366060">
    <property type="component" value="Unassembled WGS sequence"/>
</dbReference>
<dbReference type="InterPro" id="IPR003594">
    <property type="entry name" value="HATPase_dom"/>
</dbReference>
<dbReference type="PANTHER" id="PTHR45453:SF1">
    <property type="entry name" value="PHOSPHATE REGULON SENSOR PROTEIN PHOR"/>
    <property type="match status" value="1"/>
</dbReference>
<keyword evidence="11" id="KW-0547">Nucleotide-binding</keyword>
<keyword evidence="12" id="KW-1185">Reference proteome</keyword>
<dbReference type="Gene3D" id="6.10.340.10">
    <property type="match status" value="1"/>
</dbReference>
<dbReference type="InterPro" id="IPR004358">
    <property type="entry name" value="Sig_transdc_His_kin-like_C"/>
</dbReference>
<keyword evidence="7" id="KW-0902">Two-component regulatory system</keyword>
<dbReference type="InterPro" id="IPR036890">
    <property type="entry name" value="HATPase_C_sf"/>
</dbReference>
<evidence type="ECO:0000256" key="1">
    <source>
        <dbReference type="ARBA" id="ARBA00000085"/>
    </source>
</evidence>
<evidence type="ECO:0000256" key="4">
    <source>
        <dbReference type="ARBA" id="ARBA00022553"/>
    </source>
</evidence>
<dbReference type="SUPFAM" id="SSF55874">
    <property type="entry name" value="ATPase domain of HSP90 chaperone/DNA topoisomerase II/histidine kinase"/>
    <property type="match status" value="1"/>
</dbReference>
<dbReference type="PROSITE" id="PS50885">
    <property type="entry name" value="HAMP"/>
    <property type="match status" value="1"/>
</dbReference>
<keyword evidence="8" id="KW-0472">Membrane</keyword>
<gene>
    <name evidence="11" type="ORF">V6255_05285</name>
</gene>
<keyword evidence="11" id="KW-0067">ATP-binding</keyword>
<dbReference type="RefSeq" id="WP_341627199.1">
    <property type="nucleotide sequence ID" value="NZ_JBAKBA010000008.1"/>
</dbReference>
<feature type="domain" description="HAMP" evidence="10">
    <location>
        <begin position="187"/>
        <end position="239"/>
    </location>
</feature>
<dbReference type="PRINTS" id="PR00344">
    <property type="entry name" value="BCTRLSENSOR"/>
</dbReference>
<proteinExistence type="predicted"/>
<evidence type="ECO:0000313" key="11">
    <source>
        <dbReference type="EMBL" id="MEL0658550.1"/>
    </source>
</evidence>
<comment type="caution">
    <text evidence="11">The sequence shown here is derived from an EMBL/GenBank/DDBJ whole genome shotgun (WGS) entry which is preliminary data.</text>
</comment>
<dbReference type="InterPro" id="IPR050351">
    <property type="entry name" value="BphY/WalK/GraS-like"/>
</dbReference>
<comment type="subcellular location">
    <subcellularLocation>
        <location evidence="2">Membrane</location>
    </subcellularLocation>
</comment>
<comment type="catalytic activity">
    <reaction evidence="1">
        <text>ATP + protein L-histidine = ADP + protein N-phospho-L-histidine.</text>
        <dbReference type="EC" id="2.7.13.3"/>
    </reaction>
</comment>
<name>A0ABU9H9J7_9GAMM</name>
<keyword evidence="6" id="KW-0418">Kinase</keyword>
<evidence type="ECO:0000256" key="6">
    <source>
        <dbReference type="ARBA" id="ARBA00022777"/>
    </source>
</evidence>
<dbReference type="SUPFAM" id="SSF47384">
    <property type="entry name" value="Homodimeric domain of signal transducing histidine kinase"/>
    <property type="match status" value="1"/>
</dbReference>
<sequence length="464" mass="53102">MRLTLFKKILFSMLFISALMVLGMAWSINDSFQTGLQKYLNHGEEERLEIVSEYIAPYYSEQNGWQGLTPDTMLTVLSQVFNRPRGDGNEPKKARKELIRRLFKRIVVLDENDQPIFSQRKSKSTNEIIKVPVIYQQKTVGWVTTQKRYVIPGELESTFYHQQQYNLMWIVLWVTLLSFTLAWLLVRHFLTPLKRLENAANSLQEGDYLTQIDVKGEDELAALSLRFNELSGSLLRQKENREQWLADISHELRTPISVLKSEIEALQDGIRKPEPKYIDSLHNQVQNLSQLVNDLYQLSLSDAGMQFDLAESVDVQQVLATSCSQYQLRCQEKQIQLQSDFNLKKPVYIKGDKKSLTQLFSNLLENSLRYTDAPGLLQVKLKLNKQQLQICIEDSAPSVPDQALPKLFERLYRVDESRSRLSGGSGLGLSICQTIVKAHQGEMIATHSALGGLTITIYLPISES</sequence>
<dbReference type="SMART" id="SM00304">
    <property type="entry name" value="HAMP"/>
    <property type="match status" value="1"/>
</dbReference>
<keyword evidence="5" id="KW-0808">Transferase</keyword>
<dbReference type="Pfam" id="PF02518">
    <property type="entry name" value="HATPase_c"/>
    <property type="match status" value="1"/>
</dbReference>
<reference evidence="11 12" key="1">
    <citation type="submission" date="2024-02" db="EMBL/GenBank/DDBJ databases">
        <title>Bacteria isolated from the canopy kelp, Nereocystis luetkeana.</title>
        <authorList>
            <person name="Pfister C.A."/>
            <person name="Younker I.T."/>
            <person name="Light S.H."/>
        </authorList>
    </citation>
    <scope>NUCLEOTIDE SEQUENCE [LARGE SCALE GENOMIC DNA]</scope>
    <source>
        <strain evidence="11 12">TI.2.07</strain>
    </source>
</reference>
<dbReference type="PROSITE" id="PS50109">
    <property type="entry name" value="HIS_KIN"/>
    <property type="match status" value="1"/>
</dbReference>
<dbReference type="CDD" id="cd00082">
    <property type="entry name" value="HisKA"/>
    <property type="match status" value="1"/>
</dbReference>
<evidence type="ECO:0000256" key="7">
    <source>
        <dbReference type="ARBA" id="ARBA00023012"/>
    </source>
</evidence>
<accession>A0ABU9H9J7</accession>
<dbReference type="GO" id="GO:0005524">
    <property type="term" value="F:ATP binding"/>
    <property type="evidence" value="ECO:0007669"/>
    <property type="project" value="UniProtKB-KW"/>
</dbReference>
<feature type="transmembrane region" description="Helical" evidence="8">
    <location>
        <begin position="167"/>
        <end position="186"/>
    </location>
</feature>
<dbReference type="InterPro" id="IPR005467">
    <property type="entry name" value="His_kinase_dom"/>
</dbReference>
<dbReference type="Pfam" id="PF00672">
    <property type="entry name" value="HAMP"/>
    <property type="match status" value="1"/>
</dbReference>
<evidence type="ECO:0000313" key="12">
    <source>
        <dbReference type="Proteomes" id="UP001366060"/>
    </source>
</evidence>
<dbReference type="Pfam" id="PF00512">
    <property type="entry name" value="HisKA"/>
    <property type="match status" value="1"/>
</dbReference>
<dbReference type="InterPro" id="IPR036097">
    <property type="entry name" value="HisK_dim/P_sf"/>
</dbReference>
<evidence type="ECO:0000256" key="8">
    <source>
        <dbReference type="SAM" id="Phobius"/>
    </source>
</evidence>
<dbReference type="EC" id="2.7.13.3" evidence="3"/>
<feature type="domain" description="Histidine kinase" evidence="9">
    <location>
        <begin position="247"/>
        <end position="463"/>
    </location>
</feature>
<dbReference type="PANTHER" id="PTHR45453">
    <property type="entry name" value="PHOSPHATE REGULON SENSOR PROTEIN PHOR"/>
    <property type="match status" value="1"/>
</dbReference>
<organism evidence="11 12">
    <name type="scientific">Psychromonas arctica</name>
    <dbReference type="NCBI Taxonomy" id="168275"/>
    <lineage>
        <taxon>Bacteria</taxon>
        <taxon>Pseudomonadati</taxon>
        <taxon>Pseudomonadota</taxon>
        <taxon>Gammaproteobacteria</taxon>
        <taxon>Alteromonadales</taxon>
        <taxon>Psychromonadaceae</taxon>
        <taxon>Psychromonas</taxon>
    </lineage>
</organism>
<evidence type="ECO:0000256" key="5">
    <source>
        <dbReference type="ARBA" id="ARBA00022679"/>
    </source>
</evidence>
<dbReference type="InterPro" id="IPR003661">
    <property type="entry name" value="HisK_dim/P_dom"/>
</dbReference>
<evidence type="ECO:0000256" key="2">
    <source>
        <dbReference type="ARBA" id="ARBA00004370"/>
    </source>
</evidence>
<dbReference type="SMART" id="SM00388">
    <property type="entry name" value="HisKA"/>
    <property type="match status" value="1"/>
</dbReference>
<protein>
    <recommendedName>
        <fullName evidence="3">histidine kinase</fullName>
        <ecNumber evidence="3">2.7.13.3</ecNumber>
    </recommendedName>
</protein>
<dbReference type="SMART" id="SM00387">
    <property type="entry name" value="HATPase_c"/>
    <property type="match status" value="1"/>
</dbReference>
<dbReference type="Gene3D" id="1.10.287.130">
    <property type="match status" value="1"/>
</dbReference>
<keyword evidence="4" id="KW-0597">Phosphoprotein</keyword>